<keyword evidence="4" id="KW-1134">Transmembrane beta strand</keyword>
<keyword evidence="19" id="KW-1185">Reference proteome</keyword>
<evidence type="ECO:0000256" key="14">
    <source>
        <dbReference type="ARBA" id="ARBA00023288"/>
    </source>
</evidence>
<dbReference type="STRING" id="1236989.JCM15548_14377"/>
<dbReference type="EMBL" id="BAZW01000072">
    <property type="protein sequence ID" value="GAO31961.1"/>
    <property type="molecule type" value="Genomic_DNA"/>
</dbReference>
<evidence type="ECO:0000256" key="13">
    <source>
        <dbReference type="ARBA" id="ARBA00023237"/>
    </source>
</evidence>
<keyword evidence="15" id="KW-1133">Transmembrane helix</keyword>
<reference evidence="18 19" key="1">
    <citation type="journal article" date="2015" name="Microbes Environ.">
        <title>Distribution and evolution of nitrogen fixation genes in the phylum bacteroidetes.</title>
        <authorList>
            <person name="Inoue J."/>
            <person name="Oshima K."/>
            <person name="Suda W."/>
            <person name="Sakamoto M."/>
            <person name="Iino T."/>
            <person name="Noda S."/>
            <person name="Hongoh Y."/>
            <person name="Hattori M."/>
            <person name="Ohkuma M."/>
        </authorList>
    </citation>
    <scope>NUCLEOTIDE SEQUENCE [LARGE SCALE GENOMIC DNA]</scope>
    <source>
        <strain evidence="18">JCM 15548</strain>
    </source>
</reference>
<keyword evidence="12" id="KW-0564">Palmitate</keyword>
<keyword evidence="8" id="KW-0625">Polysaccharide transport</keyword>
<evidence type="ECO:0000259" key="16">
    <source>
        <dbReference type="Pfam" id="PF02563"/>
    </source>
</evidence>
<evidence type="ECO:0000313" key="18">
    <source>
        <dbReference type="EMBL" id="GAO31961.1"/>
    </source>
</evidence>
<dbReference type="Proteomes" id="UP000032900">
    <property type="component" value="Unassembled WGS sequence"/>
</dbReference>
<dbReference type="AlphaFoldDB" id="A0A0E9M3H1"/>
<evidence type="ECO:0000256" key="4">
    <source>
        <dbReference type="ARBA" id="ARBA00022452"/>
    </source>
</evidence>
<keyword evidence="3" id="KW-0813">Transport</keyword>
<dbReference type="Gene3D" id="3.30.1950.10">
    <property type="entry name" value="wza like domain"/>
    <property type="match status" value="1"/>
</dbReference>
<evidence type="ECO:0000256" key="1">
    <source>
        <dbReference type="ARBA" id="ARBA00004571"/>
    </source>
</evidence>
<dbReference type="InterPro" id="IPR049712">
    <property type="entry name" value="Poly_export"/>
</dbReference>
<protein>
    <submittedName>
        <fullName evidence="18">Polysaccharide export outer membrane protein</fullName>
    </submittedName>
</protein>
<evidence type="ECO:0000256" key="3">
    <source>
        <dbReference type="ARBA" id="ARBA00022448"/>
    </source>
</evidence>
<dbReference type="PANTHER" id="PTHR33619:SF3">
    <property type="entry name" value="POLYSACCHARIDE EXPORT PROTEIN GFCE-RELATED"/>
    <property type="match status" value="1"/>
</dbReference>
<comment type="subcellular location">
    <subcellularLocation>
        <location evidence="1">Cell outer membrane</location>
        <topology evidence="1">Multi-pass membrane protein</topology>
    </subcellularLocation>
</comment>
<evidence type="ECO:0000256" key="15">
    <source>
        <dbReference type="SAM" id="Phobius"/>
    </source>
</evidence>
<comment type="caution">
    <text evidence="18">The sequence shown here is derived from an EMBL/GenBank/DDBJ whole genome shotgun (WGS) entry which is preliminary data.</text>
</comment>
<name>A0A0E9M3H1_9BACT</name>
<sequence>MAYLQHAGTDIASFDEAHLEDYLLKPNDDLFIQISSLDDVSSNVFSGTNAQQSMQMGVMQAYGASLVAYTIDKDGFLHLPVVGMLFVQGKSLTQVSLLIEESLKNVLSQPVVTVKLVNRYVSVLGEVRSPGHFTYAKEKMTIFDVLSLAGDVTVYGNRKQVILTRNEGGENSRICLDLTKSDILSSNYYYIRPNDIVYVQPLQKRFWGLREFPYTVILSSITTALLIYNVVNQ</sequence>
<organism evidence="18 19">
    <name type="scientific">Geofilum rubicundum JCM 15548</name>
    <dbReference type="NCBI Taxonomy" id="1236989"/>
    <lineage>
        <taxon>Bacteria</taxon>
        <taxon>Pseudomonadati</taxon>
        <taxon>Bacteroidota</taxon>
        <taxon>Bacteroidia</taxon>
        <taxon>Marinilabiliales</taxon>
        <taxon>Marinilabiliaceae</taxon>
        <taxon>Geofilum</taxon>
    </lineage>
</organism>
<keyword evidence="7" id="KW-0732">Signal</keyword>
<keyword evidence="6 15" id="KW-0812">Transmembrane</keyword>
<dbReference type="GO" id="GO:0046930">
    <property type="term" value="C:pore complex"/>
    <property type="evidence" value="ECO:0007669"/>
    <property type="project" value="UniProtKB-KW"/>
</dbReference>
<dbReference type="InterPro" id="IPR054765">
    <property type="entry name" value="SLBB_dom"/>
</dbReference>
<keyword evidence="13" id="KW-0998">Cell outer membrane</keyword>
<dbReference type="Pfam" id="PF22461">
    <property type="entry name" value="SLBB_2"/>
    <property type="match status" value="1"/>
</dbReference>
<keyword evidence="10" id="KW-0626">Porin</keyword>
<evidence type="ECO:0000256" key="10">
    <source>
        <dbReference type="ARBA" id="ARBA00023114"/>
    </source>
</evidence>
<evidence type="ECO:0000259" key="17">
    <source>
        <dbReference type="Pfam" id="PF22461"/>
    </source>
</evidence>
<dbReference type="Gene3D" id="3.10.560.10">
    <property type="entry name" value="Outer membrane lipoprotein wza domain like"/>
    <property type="match status" value="1"/>
</dbReference>
<keyword evidence="11 15" id="KW-0472">Membrane</keyword>
<dbReference type="InterPro" id="IPR003715">
    <property type="entry name" value="Poly_export_N"/>
</dbReference>
<evidence type="ECO:0000256" key="7">
    <source>
        <dbReference type="ARBA" id="ARBA00022729"/>
    </source>
</evidence>
<evidence type="ECO:0000256" key="2">
    <source>
        <dbReference type="ARBA" id="ARBA00009450"/>
    </source>
</evidence>
<evidence type="ECO:0000256" key="5">
    <source>
        <dbReference type="ARBA" id="ARBA00022597"/>
    </source>
</evidence>
<dbReference type="Pfam" id="PF02563">
    <property type="entry name" value="Poly_export"/>
    <property type="match status" value="1"/>
</dbReference>
<evidence type="ECO:0000256" key="9">
    <source>
        <dbReference type="ARBA" id="ARBA00023065"/>
    </source>
</evidence>
<keyword evidence="14" id="KW-0449">Lipoprotein</keyword>
<evidence type="ECO:0000256" key="12">
    <source>
        <dbReference type="ARBA" id="ARBA00023139"/>
    </source>
</evidence>
<gene>
    <name evidence="18" type="ORF">JCM15548_14377</name>
</gene>
<keyword evidence="9" id="KW-0406">Ion transport</keyword>
<feature type="transmembrane region" description="Helical" evidence="15">
    <location>
        <begin position="212"/>
        <end position="231"/>
    </location>
</feature>
<proteinExistence type="inferred from homology"/>
<evidence type="ECO:0000313" key="19">
    <source>
        <dbReference type="Proteomes" id="UP000032900"/>
    </source>
</evidence>
<dbReference type="GO" id="GO:0006811">
    <property type="term" value="P:monoatomic ion transport"/>
    <property type="evidence" value="ECO:0007669"/>
    <property type="project" value="UniProtKB-KW"/>
</dbReference>
<dbReference type="GO" id="GO:0015159">
    <property type="term" value="F:polysaccharide transmembrane transporter activity"/>
    <property type="evidence" value="ECO:0007669"/>
    <property type="project" value="InterPro"/>
</dbReference>
<dbReference type="GO" id="GO:0015288">
    <property type="term" value="F:porin activity"/>
    <property type="evidence" value="ECO:0007669"/>
    <property type="project" value="UniProtKB-KW"/>
</dbReference>
<evidence type="ECO:0000256" key="11">
    <source>
        <dbReference type="ARBA" id="ARBA00023136"/>
    </source>
</evidence>
<dbReference type="PANTHER" id="PTHR33619">
    <property type="entry name" value="POLYSACCHARIDE EXPORT PROTEIN GFCE-RELATED"/>
    <property type="match status" value="1"/>
</dbReference>
<evidence type="ECO:0000256" key="8">
    <source>
        <dbReference type="ARBA" id="ARBA00023047"/>
    </source>
</evidence>
<feature type="domain" description="SLBB" evidence="17">
    <location>
        <begin position="121"/>
        <end position="199"/>
    </location>
</feature>
<evidence type="ECO:0000256" key="6">
    <source>
        <dbReference type="ARBA" id="ARBA00022692"/>
    </source>
</evidence>
<feature type="domain" description="Polysaccharide export protein N-terminal" evidence="16">
    <location>
        <begin position="20"/>
        <end position="116"/>
    </location>
</feature>
<keyword evidence="5" id="KW-0762">Sugar transport</keyword>
<comment type="similarity">
    <text evidence="2">Belongs to the BexD/CtrA/VexA family.</text>
</comment>
<dbReference type="GO" id="GO:0009279">
    <property type="term" value="C:cell outer membrane"/>
    <property type="evidence" value="ECO:0007669"/>
    <property type="project" value="UniProtKB-SubCell"/>
</dbReference>
<accession>A0A0E9M3H1</accession>